<gene>
    <name evidence="1" type="ORF">BE21_05410</name>
</gene>
<accession>A0A150TCG3</accession>
<dbReference type="Proteomes" id="UP000075502">
    <property type="component" value="Unassembled WGS sequence"/>
</dbReference>
<evidence type="ECO:0000313" key="2">
    <source>
        <dbReference type="Proteomes" id="UP000075502"/>
    </source>
</evidence>
<evidence type="ECO:0000313" key="1">
    <source>
        <dbReference type="EMBL" id="KYG02346.1"/>
    </source>
</evidence>
<proteinExistence type="predicted"/>
<reference evidence="1 2" key="1">
    <citation type="submission" date="2014-02" db="EMBL/GenBank/DDBJ databases">
        <title>The small core and large imbalanced accessory genome model reveals a collaborative survival strategy of Sorangium cellulosum strains in nature.</title>
        <authorList>
            <person name="Han K."/>
            <person name="Peng R."/>
            <person name="Blom J."/>
            <person name="Li Y.-Z."/>
        </authorList>
    </citation>
    <scope>NUCLEOTIDE SEQUENCE [LARGE SCALE GENOMIC DNA]</scope>
    <source>
        <strain evidence="1 2">So0007-03</strain>
    </source>
</reference>
<name>A0A150TCG3_SORCE</name>
<dbReference type="EMBL" id="JEME01003107">
    <property type="protein sequence ID" value="KYG02346.1"/>
    <property type="molecule type" value="Genomic_DNA"/>
</dbReference>
<dbReference type="AlphaFoldDB" id="A0A150TCG3"/>
<protein>
    <submittedName>
        <fullName evidence="1">Uncharacterized protein</fullName>
    </submittedName>
</protein>
<organism evidence="1 2">
    <name type="scientific">Sorangium cellulosum</name>
    <name type="common">Polyangium cellulosum</name>
    <dbReference type="NCBI Taxonomy" id="56"/>
    <lineage>
        <taxon>Bacteria</taxon>
        <taxon>Pseudomonadati</taxon>
        <taxon>Myxococcota</taxon>
        <taxon>Polyangia</taxon>
        <taxon>Polyangiales</taxon>
        <taxon>Polyangiaceae</taxon>
        <taxon>Sorangium</taxon>
    </lineage>
</organism>
<sequence>MLASLASIAAPVALSALRLARDLLRGAHQPLQALFLQVMASPLRTTVTILEAVVPVPGMAMGHRAIRSNCHAQLLPHGVKARIVPLRTADPEMIARPRAG</sequence>
<comment type="caution">
    <text evidence="1">The sequence shown here is derived from an EMBL/GenBank/DDBJ whole genome shotgun (WGS) entry which is preliminary data.</text>
</comment>